<name>A0AAD5DGD6_9CHLO</name>
<proteinExistence type="predicted"/>
<protein>
    <recommendedName>
        <fullName evidence="1">AB hydrolase-1 domain-containing protein</fullName>
    </recommendedName>
</protein>
<dbReference type="InterPro" id="IPR000073">
    <property type="entry name" value="AB_hydrolase_1"/>
</dbReference>
<dbReference type="AlphaFoldDB" id="A0AAD5DGD6"/>
<dbReference type="GO" id="GO:0047746">
    <property type="term" value="F:chlorophyllase activity"/>
    <property type="evidence" value="ECO:0007669"/>
    <property type="project" value="TreeGrafter"/>
</dbReference>
<gene>
    <name evidence="2" type="ORF">COHA_010157</name>
</gene>
<sequence>MELWGEQVCDFLDEFVQQPAVLVGNSIGSLTSLVAASAKPERVAGLALLNCAGGMNNKAIVDDWRIKLALPLFLLIDLLLKTPPIAQRLFDRFRTPDNIRNILQGVYGNQAAVDDELIDLIYQPSTDEGALDAFVSIMTGPPGPRPDVLLREVIPQELPLLVLWGDKDPFTPADGPVGRFFQALPQQRDNTTFTFLPGVGHCPHDDAPELVHAELLPFLTSVHSGAEGAGGRQ</sequence>
<evidence type="ECO:0000313" key="3">
    <source>
        <dbReference type="Proteomes" id="UP001205105"/>
    </source>
</evidence>
<dbReference type="SUPFAM" id="SSF53474">
    <property type="entry name" value="alpha/beta-Hydrolases"/>
    <property type="match status" value="1"/>
</dbReference>
<feature type="domain" description="AB hydrolase-1" evidence="1">
    <location>
        <begin position="8"/>
        <end position="212"/>
    </location>
</feature>
<dbReference type="GO" id="GO:0015994">
    <property type="term" value="P:chlorophyll metabolic process"/>
    <property type="evidence" value="ECO:0007669"/>
    <property type="project" value="TreeGrafter"/>
</dbReference>
<keyword evidence="3" id="KW-1185">Reference proteome</keyword>
<dbReference type="GO" id="GO:0009507">
    <property type="term" value="C:chloroplast"/>
    <property type="evidence" value="ECO:0007669"/>
    <property type="project" value="TreeGrafter"/>
</dbReference>
<accession>A0AAD5DGD6</accession>
<comment type="caution">
    <text evidence="2">The sequence shown here is derived from an EMBL/GenBank/DDBJ whole genome shotgun (WGS) entry which is preliminary data.</text>
</comment>
<dbReference type="Pfam" id="PF12697">
    <property type="entry name" value="Abhydrolase_6"/>
    <property type="match status" value="1"/>
</dbReference>
<dbReference type="EMBL" id="JADXDR010000213">
    <property type="protein sequence ID" value="KAI7835958.1"/>
    <property type="molecule type" value="Genomic_DNA"/>
</dbReference>
<dbReference type="Gene3D" id="3.40.50.1820">
    <property type="entry name" value="alpha/beta hydrolase"/>
    <property type="match status" value="1"/>
</dbReference>
<dbReference type="PANTHER" id="PTHR46438">
    <property type="entry name" value="ALPHA/BETA-HYDROLASES SUPERFAMILY PROTEIN"/>
    <property type="match status" value="1"/>
</dbReference>
<evidence type="ECO:0000259" key="1">
    <source>
        <dbReference type="Pfam" id="PF12697"/>
    </source>
</evidence>
<organism evidence="2 3">
    <name type="scientific">Chlorella ohadii</name>
    <dbReference type="NCBI Taxonomy" id="2649997"/>
    <lineage>
        <taxon>Eukaryota</taxon>
        <taxon>Viridiplantae</taxon>
        <taxon>Chlorophyta</taxon>
        <taxon>core chlorophytes</taxon>
        <taxon>Trebouxiophyceae</taxon>
        <taxon>Chlorellales</taxon>
        <taxon>Chlorellaceae</taxon>
        <taxon>Chlorella clade</taxon>
        <taxon>Chlorella</taxon>
    </lineage>
</organism>
<evidence type="ECO:0000313" key="2">
    <source>
        <dbReference type="EMBL" id="KAI7835958.1"/>
    </source>
</evidence>
<dbReference type="PANTHER" id="PTHR46438:SF7">
    <property type="entry name" value="ALPHA_BETA-HYDROLASES SUPERFAMILY PROTEIN"/>
    <property type="match status" value="1"/>
</dbReference>
<reference evidence="2" key="1">
    <citation type="submission" date="2020-11" db="EMBL/GenBank/DDBJ databases">
        <title>Chlorella ohadii genome sequencing and assembly.</title>
        <authorList>
            <person name="Murik O."/>
            <person name="Treves H."/>
            <person name="Kedem I."/>
            <person name="Shotland Y."/>
            <person name="Kaplan A."/>
        </authorList>
    </citation>
    <scope>NUCLEOTIDE SEQUENCE</scope>
    <source>
        <strain evidence="2">1</strain>
    </source>
</reference>
<dbReference type="InterPro" id="IPR029058">
    <property type="entry name" value="AB_hydrolase_fold"/>
</dbReference>
<dbReference type="Proteomes" id="UP001205105">
    <property type="component" value="Unassembled WGS sequence"/>
</dbReference>